<evidence type="ECO:0000256" key="2">
    <source>
        <dbReference type="ARBA" id="ARBA00022658"/>
    </source>
</evidence>
<dbReference type="InterPro" id="IPR008937">
    <property type="entry name" value="Ras-like_GEF"/>
</dbReference>
<dbReference type="OrthoDB" id="546434at2759"/>
<evidence type="ECO:0000256" key="5">
    <source>
        <dbReference type="SAM" id="MobiDB-lite"/>
    </source>
</evidence>
<dbReference type="SMART" id="SM00326">
    <property type="entry name" value="SH3"/>
    <property type="match status" value="1"/>
</dbReference>
<feature type="domain" description="N-terminal Ras-GEF" evidence="8">
    <location>
        <begin position="130"/>
        <end position="260"/>
    </location>
</feature>
<dbReference type="PROSITE" id="PS50002">
    <property type="entry name" value="SH3"/>
    <property type="match status" value="1"/>
</dbReference>
<dbReference type="PRINTS" id="PR00452">
    <property type="entry name" value="SH3DOMAIN"/>
</dbReference>
<dbReference type="PROSITE" id="PS50009">
    <property type="entry name" value="RASGEF_CAT"/>
    <property type="match status" value="1"/>
</dbReference>
<name>A0A9N9D101_9GLOM</name>
<evidence type="ECO:0000256" key="1">
    <source>
        <dbReference type="ARBA" id="ARBA00022443"/>
    </source>
</evidence>
<evidence type="ECO:0000313" key="9">
    <source>
        <dbReference type="EMBL" id="CAG8621936.1"/>
    </source>
</evidence>
<dbReference type="Proteomes" id="UP000789739">
    <property type="component" value="Unassembled WGS sequence"/>
</dbReference>
<feature type="domain" description="Ras-GEF" evidence="7">
    <location>
        <begin position="296"/>
        <end position="517"/>
    </location>
</feature>
<evidence type="ECO:0000256" key="4">
    <source>
        <dbReference type="PROSITE-ProRule" id="PRU00192"/>
    </source>
</evidence>
<dbReference type="Pfam" id="PF00618">
    <property type="entry name" value="RasGEF_N"/>
    <property type="match status" value="1"/>
</dbReference>
<dbReference type="SUPFAM" id="SSF48366">
    <property type="entry name" value="Ras GEF"/>
    <property type="match status" value="1"/>
</dbReference>
<feature type="region of interest" description="Disordered" evidence="5">
    <location>
        <begin position="68"/>
        <end position="104"/>
    </location>
</feature>
<dbReference type="Pfam" id="PF00617">
    <property type="entry name" value="RasGEF"/>
    <property type="match status" value="1"/>
</dbReference>
<feature type="region of interest" description="Disordered" evidence="5">
    <location>
        <begin position="261"/>
        <end position="282"/>
    </location>
</feature>
<dbReference type="SUPFAM" id="SSF50044">
    <property type="entry name" value="SH3-domain"/>
    <property type="match status" value="1"/>
</dbReference>
<proteinExistence type="predicted"/>
<evidence type="ECO:0000259" key="7">
    <source>
        <dbReference type="PROSITE" id="PS50009"/>
    </source>
</evidence>
<accession>A0A9N9D101</accession>
<sequence>MATPLLFVRALYDFSSSDPTALIFKRDDLIQVLSQSENGWWEGLHNGMQGGFPSRFVAVVSDIESYSSPVNSTRSNARCPPYPGRPSHHISRSSISSTDIPLPPTIGRQRGDGPSYLDYDYHPSEIVFSFEGCVKGASLNALIELLTVHDVHDSNITLTFLLTYRTFTTTREFLELLTKRFMISSPYGLTADELEVWQEKKQTPIRLRVFNIMKTWLGHYYRDQEDLECLAQLQDFVRDVMLAHMKFAGNCLLQMIERKQKQPKDKPKDLVPNDSIQPPTPMLPKRMKKLEFLEIEPIELARQLTLIDSHLFGQIGSDEWIRRVWQKRSVSVVINFSNQIAFWTVGSILQQQEPKVRGNWIKHHIAVADACWQLNNLNSMAAIVMALNSAPIHRLKKTWEHVNNKSVQTLEKLTQSVAPSRNFVRYREKLHSVNPPVVPFLAVHLTDLDFIAGSSPDTLKKTNLINFSKRMKVAEIVRQMTSYQNVTYRLNRVPPIETFIRDQISSQKNITDLYEDVPTSVLPSADATDGAANPEHRPNTPEVDENGLIINHDIEWSAWNILQSSWKN</sequence>
<dbReference type="InterPro" id="IPR036028">
    <property type="entry name" value="SH3-like_dom_sf"/>
</dbReference>
<dbReference type="SMART" id="SM00229">
    <property type="entry name" value="RasGEFN"/>
    <property type="match status" value="1"/>
</dbReference>
<evidence type="ECO:0000313" key="10">
    <source>
        <dbReference type="Proteomes" id="UP000789739"/>
    </source>
</evidence>
<dbReference type="InterPro" id="IPR001452">
    <property type="entry name" value="SH3_domain"/>
</dbReference>
<comment type="caution">
    <text evidence="9">The sequence shown here is derived from an EMBL/GenBank/DDBJ whole genome shotgun (WGS) entry which is preliminary data.</text>
</comment>
<evidence type="ECO:0000259" key="8">
    <source>
        <dbReference type="PROSITE" id="PS50212"/>
    </source>
</evidence>
<dbReference type="PANTHER" id="PTHR23113">
    <property type="entry name" value="GUANINE NUCLEOTIDE EXCHANGE FACTOR"/>
    <property type="match status" value="1"/>
</dbReference>
<reference evidence="9" key="1">
    <citation type="submission" date="2021-06" db="EMBL/GenBank/DDBJ databases">
        <authorList>
            <person name="Kallberg Y."/>
            <person name="Tangrot J."/>
            <person name="Rosling A."/>
        </authorList>
    </citation>
    <scope>NUCLEOTIDE SEQUENCE</scope>
    <source>
        <strain evidence="9">BR232B</strain>
    </source>
</reference>
<dbReference type="InterPro" id="IPR000651">
    <property type="entry name" value="Ras-like_Gua-exchang_fac_N"/>
</dbReference>
<keyword evidence="2 3" id="KW-0344">Guanine-nucleotide releasing factor</keyword>
<dbReference type="InterPro" id="IPR023578">
    <property type="entry name" value="Ras_GEF_dom_sf"/>
</dbReference>
<dbReference type="GO" id="GO:0005085">
    <property type="term" value="F:guanyl-nucleotide exchange factor activity"/>
    <property type="evidence" value="ECO:0007669"/>
    <property type="project" value="UniProtKB-KW"/>
</dbReference>
<dbReference type="AlphaFoldDB" id="A0A9N9D101"/>
<dbReference type="InterPro" id="IPR036964">
    <property type="entry name" value="RASGEF_cat_dom_sf"/>
</dbReference>
<keyword evidence="10" id="KW-1185">Reference proteome</keyword>
<keyword evidence="1 4" id="KW-0728">SH3 domain</keyword>
<dbReference type="Gene3D" id="2.30.30.40">
    <property type="entry name" value="SH3 Domains"/>
    <property type="match status" value="1"/>
</dbReference>
<dbReference type="SMART" id="SM00147">
    <property type="entry name" value="RasGEF"/>
    <property type="match status" value="1"/>
</dbReference>
<dbReference type="InterPro" id="IPR001895">
    <property type="entry name" value="RASGEF_cat_dom"/>
</dbReference>
<feature type="compositionally biased region" description="Basic and acidic residues" evidence="5">
    <location>
        <begin position="261"/>
        <end position="271"/>
    </location>
</feature>
<evidence type="ECO:0000259" key="6">
    <source>
        <dbReference type="PROSITE" id="PS50002"/>
    </source>
</evidence>
<protein>
    <submittedName>
        <fullName evidence="9">11804_t:CDS:1</fullName>
    </submittedName>
</protein>
<dbReference type="Pfam" id="PF07653">
    <property type="entry name" value="SH3_2"/>
    <property type="match status" value="1"/>
</dbReference>
<dbReference type="CDD" id="cd00155">
    <property type="entry name" value="RasGEF"/>
    <property type="match status" value="1"/>
</dbReference>
<dbReference type="GO" id="GO:0005886">
    <property type="term" value="C:plasma membrane"/>
    <property type="evidence" value="ECO:0007669"/>
    <property type="project" value="TreeGrafter"/>
</dbReference>
<feature type="region of interest" description="Disordered" evidence="5">
    <location>
        <begin position="523"/>
        <end position="542"/>
    </location>
</feature>
<dbReference type="Gene3D" id="1.20.870.10">
    <property type="entry name" value="Son of sevenless (SoS) protein Chain: S domain 1"/>
    <property type="match status" value="1"/>
</dbReference>
<feature type="domain" description="SH3" evidence="6">
    <location>
        <begin position="3"/>
        <end position="62"/>
    </location>
</feature>
<dbReference type="PANTHER" id="PTHR23113:SF368">
    <property type="entry name" value="CELL DIVISION CONTROL PROTEIN 25"/>
    <property type="match status" value="1"/>
</dbReference>
<dbReference type="Gene3D" id="1.10.840.10">
    <property type="entry name" value="Ras guanine-nucleotide exchange factors catalytic domain"/>
    <property type="match status" value="1"/>
</dbReference>
<dbReference type="CDD" id="cd06224">
    <property type="entry name" value="REM"/>
    <property type="match status" value="1"/>
</dbReference>
<dbReference type="EMBL" id="CAJVPI010001650">
    <property type="protein sequence ID" value="CAG8621936.1"/>
    <property type="molecule type" value="Genomic_DNA"/>
</dbReference>
<dbReference type="PROSITE" id="PS50212">
    <property type="entry name" value="RASGEF_NTER"/>
    <property type="match status" value="1"/>
</dbReference>
<gene>
    <name evidence="9" type="ORF">PBRASI_LOCUS8760</name>
</gene>
<organism evidence="9 10">
    <name type="scientific">Paraglomus brasilianum</name>
    <dbReference type="NCBI Taxonomy" id="144538"/>
    <lineage>
        <taxon>Eukaryota</taxon>
        <taxon>Fungi</taxon>
        <taxon>Fungi incertae sedis</taxon>
        <taxon>Mucoromycota</taxon>
        <taxon>Glomeromycotina</taxon>
        <taxon>Glomeromycetes</taxon>
        <taxon>Paraglomerales</taxon>
        <taxon>Paraglomeraceae</taxon>
        <taxon>Paraglomus</taxon>
    </lineage>
</organism>
<evidence type="ECO:0000256" key="3">
    <source>
        <dbReference type="PROSITE-ProRule" id="PRU00168"/>
    </source>
</evidence>
<dbReference type="GO" id="GO:0007265">
    <property type="term" value="P:Ras protein signal transduction"/>
    <property type="evidence" value="ECO:0007669"/>
    <property type="project" value="TreeGrafter"/>
</dbReference>